<keyword evidence="6" id="KW-0045">Antibiotic biosynthesis</keyword>
<comment type="cofactor">
    <cofactor evidence="1">
        <name>pantetheine 4'-phosphate</name>
        <dbReference type="ChEBI" id="CHEBI:47942"/>
    </cofactor>
</comment>
<dbReference type="Gene3D" id="1.10.1200.10">
    <property type="entry name" value="ACP-like"/>
    <property type="match status" value="1"/>
</dbReference>
<dbReference type="PROSITE" id="PS00455">
    <property type="entry name" value="AMP_BINDING"/>
    <property type="match status" value="1"/>
</dbReference>
<dbReference type="GO" id="GO:0017000">
    <property type="term" value="P:antibiotic biosynthetic process"/>
    <property type="evidence" value="ECO:0007669"/>
    <property type="project" value="UniProtKB-KW"/>
</dbReference>
<dbReference type="InterPro" id="IPR045851">
    <property type="entry name" value="AMP-bd_C_sf"/>
</dbReference>
<dbReference type="InterPro" id="IPR036736">
    <property type="entry name" value="ACP-like_sf"/>
</dbReference>
<dbReference type="InterPro" id="IPR000873">
    <property type="entry name" value="AMP-dep_synth/lig_dom"/>
</dbReference>
<dbReference type="InterPro" id="IPR041464">
    <property type="entry name" value="TubC_N"/>
</dbReference>
<dbReference type="PANTHER" id="PTHR45527">
    <property type="entry name" value="NONRIBOSOMAL PEPTIDE SYNTHETASE"/>
    <property type="match status" value="1"/>
</dbReference>
<dbReference type="Gene3D" id="3.30.300.30">
    <property type="match status" value="2"/>
</dbReference>
<keyword evidence="4" id="KW-0597">Phosphoprotein</keyword>
<evidence type="ECO:0000256" key="6">
    <source>
        <dbReference type="ARBA" id="ARBA00023194"/>
    </source>
</evidence>
<dbReference type="InterPro" id="IPR044894">
    <property type="entry name" value="TubC_N_sf"/>
</dbReference>
<dbReference type="PROSITE" id="PS50075">
    <property type="entry name" value="CARRIER"/>
    <property type="match status" value="1"/>
</dbReference>
<dbReference type="InterPro" id="IPR042099">
    <property type="entry name" value="ANL_N_sf"/>
</dbReference>
<dbReference type="EMBL" id="SXDP01000006">
    <property type="protein sequence ID" value="NEZ47265.1"/>
    <property type="molecule type" value="Genomic_DNA"/>
</dbReference>
<sequence>MGIQDYIYELTEKNIIIWTEGDNIKYKAPKGTVTSKILESIKSRKAEILQYFGENDDMKFTKNHKLRYEKFPLTNIQNSYVMGRNNLYELGGVGCHGYIEVVFDEILDRDKIETAWNKVIQKHDMLRAIILNSEYQIVQEAVPYVKVPCIDLREANEGVIKEREDLCNKLANKQYELGEWPMCDLALSIENKKSIIHFSLDMLIADFVSMNIILNDLELFYRNSDMIIVPTTLYRDVVIYQSKQKSLKSMARREAELYWNKKIREMGEAPDLPVLSNNNDNFKFFQKKVFIDNKLWNSFCSSGSKHRVTPSVLIMSCLSEIISLWSSNNKFCINTTLLNRPNISDDIDKIVGDFTDVNITSVELNYKNNFIERVQSLQETLWNDLEHNAVSGVEVLRKLTKQRKKNVIIPVVFTSTLGVSSKNDMTVKKAIGNKLSQTPQVYIDCQASEENSGATINWDIREGIFDECVIDDMFESFKELILSICKEADKIFLLKHPAKLPYETVEIRTKVNNTQKNIQPMMLEDGFLNSLKKYPNKTALITEDGEYTYKKLSKYVVSIINILNQEHVKKGDTVGINIDKGVWQIAAVLATLIVKATYVPIDFTQPTIRKKKIINKAGIKLVFSQEEEIELQKDCKLVNVSSISIGNMEDMEIIKINDIKTDKDYDRPAYIIFTSGTTGEPKGVIISHRAAMNTICDVNQRYNINKNDIFLGLANLSFDLSVYDIFGCFMISGTLVLPDSDKIKDSKYLADLVLVQKITIWNSVPAQMQMFINYLESVEYNSNINIKLILLSGDWIPVNLPKRIYSILNNTKVVSLGGATEASIWSILYDIEQDKSFEKSIPYGKPMYNQKFYILDENMQHCPNYVDGSLYIGGVGLSLGYLNDEKQNKEKYCILQETQERVYKTGDRGCYRKDGVIIFKGRDKGDEQVKIHGHRVELPEIRSVLNEHPSINSAVTLAIGDTPDNLHINAVVSPMIKNNLGDIVDDEEENKLLKGIGSHYEYSIDENLFKSWLQKSDMVVIADIYNTFKTYGIFNYANIAYSFDEIIEIMNTPKKLYKLIKRWLNVLVEEKVIILCDEKYKAINTDHEKLNSSKLWNEFYKIEEKFNYSKSFLDYLKRSSDLLPQLVQGKENPLDVLFPKGDVGPAMAAYHDNKINKMLNYITKKEIQYLCKKQNRENSSEVFRILEIGAGVGGTSIDVIPEIDGCKVEYYFTDLSTFFLNKAQENFKDYNWVKYGIFDINEEFGLQGYEAFSFDLILCANVLHNSKDVHYVMENLKGMLKEQGSMIILEETQTSYMLLTSMEFKDGLTGFLDERKDKDQTFFTRSQWENIFNNHKGKIVYEFPNKKSKLDLLGQTIYITRFVGEYKAINKKQIKEYLENTVSSYMVPNDILVLPDIPLTANKKIDNKKLKDYFIKIENNVSTKEQSELPQTDLERRIEEIWCKELNAKSIGRNDNFYLVGGDSLLIAQVIGQMLKKLPEIKGWEWSTLLTEMMQAPTIRRISEKIEEFQKDKNSFIDPCLVHVKRSNESNDNSVAKVLFHAGTGTLTPYNNLLSYIEKDSKDNESILGFTFGNDADYISMETSKTFNLLGEKYGKILSDLGYSKYILIGHCVGGLIALEAAHYLKNKGKCVSDVTLISAGIPRKKEKTILSDTTDEIYKKTLQSSLDNELLLERIFAKLINANEYKAGYTIDEERLQKYIEYLSRKGTGDITVEALCNGEGEYEDVAAEFRRQSSKSISERLNALYNTIEKTDGELMEHQLKMLNILFRIFSQNFRCVASYEPAPYCGNMRIFCCEIQGNHFYPGFFQEDYETWKPYAKGKLYYSTIAGQHFDCITEPNLEENVKKILKFMY</sequence>
<dbReference type="InterPro" id="IPR001242">
    <property type="entry name" value="Condensation_dom"/>
</dbReference>
<comment type="caution">
    <text evidence="8">The sequence shown here is derived from an EMBL/GenBank/DDBJ whole genome shotgun (WGS) entry which is preliminary data.</text>
</comment>
<comment type="pathway">
    <text evidence="2">Siderophore biosynthesis.</text>
</comment>
<dbReference type="Gene3D" id="3.40.50.150">
    <property type="entry name" value="Vaccinia Virus protein VP39"/>
    <property type="match status" value="1"/>
</dbReference>
<keyword evidence="5" id="KW-0436">Ligase</keyword>
<evidence type="ECO:0000256" key="4">
    <source>
        <dbReference type="ARBA" id="ARBA00022553"/>
    </source>
</evidence>
<dbReference type="Gene3D" id="1.10.10.1830">
    <property type="entry name" value="Non-ribosomal peptide synthase, adenylation domain"/>
    <property type="match status" value="1"/>
</dbReference>
<organism evidence="8 9">
    <name type="scientific">Clostridium niameyense</name>
    <dbReference type="NCBI Taxonomy" id="1622073"/>
    <lineage>
        <taxon>Bacteria</taxon>
        <taxon>Bacillati</taxon>
        <taxon>Bacillota</taxon>
        <taxon>Clostridia</taxon>
        <taxon>Eubacteriales</taxon>
        <taxon>Clostridiaceae</taxon>
        <taxon>Clostridium</taxon>
    </lineage>
</organism>
<dbReference type="PROSITE" id="PS00012">
    <property type="entry name" value="PHOSPHOPANTETHEINE"/>
    <property type="match status" value="1"/>
</dbReference>
<name>A0A6M0RAH5_9CLOT</name>
<dbReference type="Gene3D" id="3.30.559.10">
    <property type="entry name" value="Chloramphenicol acetyltransferase-like domain"/>
    <property type="match status" value="1"/>
</dbReference>
<dbReference type="InterPro" id="IPR023213">
    <property type="entry name" value="CAT-like_dom_sf"/>
</dbReference>
<dbReference type="RefSeq" id="WP_163249337.1">
    <property type="nucleotide sequence ID" value="NZ_SXDP01000006.1"/>
</dbReference>
<dbReference type="CDD" id="cd02440">
    <property type="entry name" value="AdoMet_MTases"/>
    <property type="match status" value="1"/>
</dbReference>
<evidence type="ECO:0000313" key="8">
    <source>
        <dbReference type="EMBL" id="NEZ47265.1"/>
    </source>
</evidence>
<dbReference type="Gene3D" id="3.40.50.1820">
    <property type="entry name" value="alpha/beta hydrolase"/>
    <property type="match status" value="1"/>
</dbReference>
<dbReference type="Gene3D" id="3.30.559.30">
    <property type="entry name" value="Nonribosomal peptide synthetase, condensation domain"/>
    <property type="match status" value="1"/>
</dbReference>
<dbReference type="SUPFAM" id="SSF47336">
    <property type="entry name" value="ACP-like"/>
    <property type="match status" value="1"/>
</dbReference>
<dbReference type="SUPFAM" id="SSF56801">
    <property type="entry name" value="Acetyl-CoA synthetase-like"/>
    <property type="match status" value="1"/>
</dbReference>
<proteinExistence type="predicted"/>
<evidence type="ECO:0000256" key="3">
    <source>
        <dbReference type="ARBA" id="ARBA00022450"/>
    </source>
</evidence>
<gene>
    <name evidence="8" type="ORF">FDF74_08615</name>
</gene>
<dbReference type="InterPro" id="IPR013217">
    <property type="entry name" value="Methyltransf_12"/>
</dbReference>
<keyword evidence="9" id="KW-1185">Reference proteome</keyword>
<reference evidence="8 9" key="1">
    <citation type="submission" date="2019-04" db="EMBL/GenBank/DDBJ databases">
        <title>Genome sequencing of Clostridium botulinum Groups I-IV and Clostridium butyricum.</title>
        <authorList>
            <person name="Brunt J."/>
            <person name="Van Vliet A.H.M."/>
            <person name="Stringer S.C."/>
            <person name="Carter A.T."/>
            <person name="Peck M.W."/>
        </authorList>
    </citation>
    <scope>NUCLEOTIDE SEQUENCE [LARGE SCALE GENOMIC DNA]</scope>
    <source>
        <strain evidence="8 9">IFR 18/094</strain>
    </source>
</reference>
<dbReference type="InterPro" id="IPR009081">
    <property type="entry name" value="PP-bd_ACP"/>
</dbReference>
<dbReference type="GO" id="GO:0043041">
    <property type="term" value="P:amino acid activation for nonribosomal peptide biosynthetic process"/>
    <property type="evidence" value="ECO:0007669"/>
    <property type="project" value="TreeGrafter"/>
</dbReference>
<dbReference type="SUPFAM" id="SSF52777">
    <property type="entry name" value="CoA-dependent acyltransferases"/>
    <property type="match status" value="2"/>
</dbReference>
<dbReference type="InterPro" id="IPR006162">
    <property type="entry name" value="Ppantetheine_attach_site"/>
</dbReference>
<dbReference type="Pfam" id="PF00668">
    <property type="entry name" value="Condensation"/>
    <property type="match status" value="1"/>
</dbReference>
<dbReference type="Pfam" id="PF00550">
    <property type="entry name" value="PP-binding"/>
    <property type="match status" value="1"/>
</dbReference>
<evidence type="ECO:0000256" key="2">
    <source>
        <dbReference type="ARBA" id="ARBA00004924"/>
    </source>
</evidence>
<dbReference type="GO" id="GO:0009403">
    <property type="term" value="P:toxin biosynthetic process"/>
    <property type="evidence" value="ECO:0007669"/>
    <property type="project" value="UniProtKB-ARBA"/>
</dbReference>
<dbReference type="CDD" id="cd19535">
    <property type="entry name" value="Cyc_NRPS"/>
    <property type="match status" value="1"/>
</dbReference>
<dbReference type="InterPro" id="IPR029058">
    <property type="entry name" value="AB_hydrolase_fold"/>
</dbReference>
<dbReference type="SUPFAM" id="SSF53335">
    <property type="entry name" value="S-adenosyl-L-methionine-dependent methyltransferases"/>
    <property type="match status" value="1"/>
</dbReference>
<dbReference type="Proteomes" id="UP000473885">
    <property type="component" value="Unassembled WGS sequence"/>
</dbReference>
<evidence type="ECO:0000256" key="5">
    <source>
        <dbReference type="ARBA" id="ARBA00022598"/>
    </source>
</evidence>
<dbReference type="NCBIfam" id="TIGR01733">
    <property type="entry name" value="AA-adenyl-dom"/>
    <property type="match status" value="1"/>
</dbReference>
<dbReference type="InterPro" id="IPR029063">
    <property type="entry name" value="SAM-dependent_MTases_sf"/>
</dbReference>
<dbReference type="Pfam" id="PF00501">
    <property type="entry name" value="AMP-binding"/>
    <property type="match status" value="1"/>
</dbReference>
<evidence type="ECO:0000259" key="7">
    <source>
        <dbReference type="PROSITE" id="PS50075"/>
    </source>
</evidence>
<evidence type="ECO:0000313" key="9">
    <source>
        <dbReference type="Proteomes" id="UP000473885"/>
    </source>
</evidence>
<dbReference type="InterPro" id="IPR010071">
    <property type="entry name" value="AA_adenyl_dom"/>
</dbReference>
<dbReference type="GO" id="GO:0016874">
    <property type="term" value="F:ligase activity"/>
    <property type="evidence" value="ECO:0007669"/>
    <property type="project" value="UniProtKB-KW"/>
</dbReference>
<feature type="domain" description="Carrier" evidence="7">
    <location>
        <begin position="1429"/>
        <end position="1510"/>
    </location>
</feature>
<dbReference type="PANTHER" id="PTHR45527:SF10">
    <property type="entry name" value="PYOCHELIN SYNTHASE PCHF"/>
    <property type="match status" value="1"/>
</dbReference>
<accession>A0A6M0RAH5</accession>
<dbReference type="GO" id="GO:0008610">
    <property type="term" value="P:lipid biosynthetic process"/>
    <property type="evidence" value="ECO:0007669"/>
    <property type="project" value="UniProtKB-ARBA"/>
</dbReference>
<dbReference type="InterPro" id="IPR057737">
    <property type="entry name" value="Condensation_MtbB-like"/>
</dbReference>
<dbReference type="Gene3D" id="3.40.50.12780">
    <property type="entry name" value="N-terminal domain of ligase-like"/>
    <property type="match status" value="1"/>
</dbReference>
<evidence type="ECO:0000256" key="1">
    <source>
        <dbReference type="ARBA" id="ARBA00001957"/>
    </source>
</evidence>
<dbReference type="GO" id="GO:0005737">
    <property type="term" value="C:cytoplasm"/>
    <property type="evidence" value="ECO:0007669"/>
    <property type="project" value="TreeGrafter"/>
</dbReference>
<dbReference type="InterPro" id="IPR020845">
    <property type="entry name" value="AMP-binding_CS"/>
</dbReference>
<dbReference type="SUPFAM" id="SSF53474">
    <property type="entry name" value="alpha/beta-Hydrolases"/>
    <property type="match status" value="1"/>
</dbReference>
<dbReference type="GO" id="GO:0031177">
    <property type="term" value="F:phosphopantetheine binding"/>
    <property type="evidence" value="ECO:0007669"/>
    <property type="project" value="TreeGrafter"/>
</dbReference>
<dbReference type="Pfam" id="PF18563">
    <property type="entry name" value="TubC_N"/>
    <property type="match status" value="1"/>
</dbReference>
<protein>
    <submittedName>
        <fullName evidence="8">Amino acid adenylation domain-containing protein</fullName>
    </submittedName>
</protein>
<dbReference type="Pfam" id="PF08242">
    <property type="entry name" value="Methyltransf_12"/>
    <property type="match status" value="1"/>
</dbReference>
<keyword evidence="3" id="KW-0596">Phosphopantetheine</keyword>